<evidence type="ECO:0000256" key="5">
    <source>
        <dbReference type="ARBA" id="ARBA00022553"/>
    </source>
</evidence>
<evidence type="ECO:0000313" key="16">
    <source>
        <dbReference type="EMBL" id="MDC3417611.1"/>
    </source>
</evidence>
<dbReference type="RefSeq" id="WP_272446680.1">
    <property type="nucleotide sequence ID" value="NZ_JAMQKC010000011.1"/>
</dbReference>
<evidence type="ECO:0000256" key="3">
    <source>
        <dbReference type="ARBA" id="ARBA00012438"/>
    </source>
</evidence>
<evidence type="ECO:0000256" key="2">
    <source>
        <dbReference type="ARBA" id="ARBA00004651"/>
    </source>
</evidence>
<feature type="transmembrane region" description="Helical" evidence="14">
    <location>
        <begin position="164"/>
        <end position="183"/>
    </location>
</feature>
<dbReference type="SUPFAM" id="SSF55874">
    <property type="entry name" value="ATPase domain of HSP90 chaperone/DNA topoisomerase II/histidine kinase"/>
    <property type="match status" value="1"/>
</dbReference>
<dbReference type="Gene3D" id="3.30.565.10">
    <property type="entry name" value="Histidine kinase-like ATPase, C-terminal domain"/>
    <property type="match status" value="1"/>
</dbReference>
<evidence type="ECO:0000313" key="17">
    <source>
        <dbReference type="Proteomes" id="UP001145069"/>
    </source>
</evidence>
<dbReference type="InterPro" id="IPR036890">
    <property type="entry name" value="HATPase_C_sf"/>
</dbReference>
<dbReference type="InterPro" id="IPR003661">
    <property type="entry name" value="HisK_dim/P_dom"/>
</dbReference>
<sequence>MFNFENYLFALLVILIPVFIYFSFFYKKYPTKVNYYIIGFLCAIAIIISMSYPFNLATGHVYDMRTIPWLIAFLYGGRKMGLFATLVIFIYRARIGIDEGFLITIIAFSLSAVIVSLFIKKYERVELREKLKISVLLTLFSVSLIVIGLLSFIRKVSYTEIPMFITYFFVSNLLTIVLVVYIVETLMEKERNRVQIQQAERVKLIGEMAASVAHEIKNPLTIVMGFTQILKGDKNLTEKQHSSLQLIDSELNRAQKIIYDYLSLAKTNEKDFERLNCVEVIENVIDVTKYHAQISGVEIINQTNGNFIVRANRNELTQVFLNMIKNAVESIDGSGQVIVSTQQVGKYLQVTIIDNGKGMDEEDVNSLGTPYFTTKENGTGLGMMVCFKIIDSLKGEINVTSIKGEGTTFKITLPLADEE</sequence>
<dbReference type="PROSITE" id="PS50109">
    <property type="entry name" value="HIS_KIN"/>
    <property type="match status" value="1"/>
</dbReference>
<keyword evidence="17" id="KW-1185">Reference proteome</keyword>
<keyword evidence="12" id="KW-0902">Two-component regulatory system</keyword>
<dbReference type="GO" id="GO:0071555">
    <property type="term" value="P:cell wall organization"/>
    <property type="evidence" value="ECO:0007669"/>
    <property type="project" value="InterPro"/>
</dbReference>
<dbReference type="AlphaFoldDB" id="A0A9X4AF89"/>
<dbReference type="InterPro" id="IPR011620">
    <property type="entry name" value="Sig_transdc_His_kinase_LytS_TM"/>
</dbReference>
<keyword evidence="5" id="KW-0597">Phosphoprotein</keyword>
<dbReference type="Gene3D" id="1.10.287.130">
    <property type="match status" value="1"/>
</dbReference>
<evidence type="ECO:0000256" key="6">
    <source>
        <dbReference type="ARBA" id="ARBA00022679"/>
    </source>
</evidence>
<keyword evidence="11 14" id="KW-1133">Transmembrane helix</keyword>
<evidence type="ECO:0000259" key="15">
    <source>
        <dbReference type="PROSITE" id="PS50109"/>
    </source>
</evidence>
<evidence type="ECO:0000256" key="7">
    <source>
        <dbReference type="ARBA" id="ARBA00022692"/>
    </source>
</evidence>
<dbReference type="PANTHER" id="PTHR43065:SF46">
    <property type="entry name" value="C4-DICARBOXYLATE TRANSPORT SENSOR PROTEIN DCTB"/>
    <property type="match status" value="1"/>
</dbReference>
<reference evidence="16" key="1">
    <citation type="submission" date="2022-06" db="EMBL/GenBank/DDBJ databases">
        <title>Aquibacillus sp. a new bacterium isolated from soil saline samples.</title>
        <authorList>
            <person name="Galisteo C."/>
            <person name="De La Haba R."/>
            <person name="Sanchez-Porro C."/>
            <person name="Ventosa A."/>
        </authorList>
    </citation>
    <scope>NUCLEOTIDE SEQUENCE</scope>
    <source>
        <strain evidence="16">3ASR75-54</strain>
    </source>
</reference>
<feature type="transmembrane region" description="Helical" evidence="14">
    <location>
        <begin position="33"/>
        <end position="54"/>
    </location>
</feature>
<organism evidence="16 17">
    <name type="scientific">Aquibacillus salsiterrae</name>
    <dbReference type="NCBI Taxonomy" id="2950439"/>
    <lineage>
        <taxon>Bacteria</taxon>
        <taxon>Bacillati</taxon>
        <taxon>Bacillota</taxon>
        <taxon>Bacilli</taxon>
        <taxon>Bacillales</taxon>
        <taxon>Bacillaceae</taxon>
        <taxon>Aquibacillus</taxon>
    </lineage>
</organism>
<feature type="transmembrane region" description="Helical" evidence="14">
    <location>
        <begin position="6"/>
        <end position="26"/>
    </location>
</feature>
<dbReference type="PRINTS" id="PR00344">
    <property type="entry name" value="BCTRLSENSOR"/>
</dbReference>
<dbReference type="Proteomes" id="UP001145069">
    <property type="component" value="Unassembled WGS sequence"/>
</dbReference>
<keyword evidence="4" id="KW-1003">Cell membrane</keyword>
<dbReference type="EMBL" id="JAMQKC010000011">
    <property type="protein sequence ID" value="MDC3417611.1"/>
    <property type="molecule type" value="Genomic_DNA"/>
</dbReference>
<dbReference type="InterPro" id="IPR003594">
    <property type="entry name" value="HATPase_dom"/>
</dbReference>
<dbReference type="SUPFAM" id="SSF47384">
    <property type="entry name" value="Homodimeric domain of signal transducing histidine kinase"/>
    <property type="match status" value="1"/>
</dbReference>
<comment type="caution">
    <text evidence="16">The sequence shown here is derived from an EMBL/GenBank/DDBJ whole genome shotgun (WGS) entry which is preliminary data.</text>
</comment>
<evidence type="ECO:0000256" key="9">
    <source>
        <dbReference type="ARBA" id="ARBA00022777"/>
    </source>
</evidence>
<evidence type="ECO:0000256" key="11">
    <source>
        <dbReference type="ARBA" id="ARBA00022989"/>
    </source>
</evidence>
<dbReference type="PANTHER" id="PTHR43065">
    <property type="entry name" value="SENSOR HISTIDINE KINASE"/>
    <property type="match status" value="1"/>
</dbReference>
<protein>
    <recommendedName>
        <fullName evidence="3">histidine kinase</fullName>
        <ecNumber evidence="3">2.7.13.3</ecNumber>
    </recommendedName>
</protein>
<dbReference type="Pfam" id="PF00512">
    <property type="entry name" value="HisKA"/>
    <property type="match status" value="1"/>
</dbReference>
<keyword evidence="10 16" id="KW-0067">ATP-binding</keyword>
<name>A0A9X4AF89_9BACI</name>
<evidence type="ECO:0000256" key="12">
    <source>
        <dbReference type="ARBA" id="ARBA00023012"/>
    </source>
</evidence>
<keyword evidence="8" id="KW-0547">Nucleotide-binding</keyword>
<feature type="transmembrane region" description="Helical" evidence="14">
    <location>
        <begin position="66"/>
        <end position="89"/>
    </location>
</feature>
<feature type="domain" description="Histidine kinase" evidence="15">
    <location>
        <begin position="211"/>
        <end position="417"/>
    </location>
</feature>
<keyword evidence="9" id="KW-0418">Kinase</keyword>
<evidence type="ECO:0000256" key="1">
    <source>
        <dbReference type="ARBA" id="ARBA00000085"/>
    </source>
</evidence>
<dbReference type="EC" id="2.7.13.3" evidence="3"/>
<accession>A0A9X4AF89</accession>
<dbReference type="SMART" id="SM00387">
    <property type="entry name" value="HATPase_c"/>
    <property type="match status" value="1"/>
</dbReference>
<evidence type="ECO:0000256" key="13">
    <source>
        <dbReference type="ARBA" id="ARBA00023136"/>
    </source>
</evidence>
<dbReference type="InterPro" id="IPR036097">
    <property type="entry name" value="HisK_dim/P_sf"/>
</dbReference>
<comment type="catalytic activity">
    <reaction evidence="1">
        <text>ATP + protein L-histidine = ADP + protein N-phospho-L-histidine.</text>
        <dbReference type="EC" id="2.7.13.3"/>
    </reaction>
</comment>
<proteinExistence type="predicted"/>
<dbReference type="SMART" id="SM00388">
    <property type="entry name" value="HisKA"/>
    <property type="match status" value="1"/>
</dbReference>
<evidence type="ECO:0000256" key="4">
    <source>
        <dbReference type="ARBA" id="ARBA00022475"/>
    </source>
</evidence>
<dbReference type="InterPro" id="IPR004358">
    <property type="entry name" value="Sig_transdc_His_kin-like_C"/>
</dbReference>
<feature type="transmembrane region" description="Helical" evidence="14">
    <location>
        <begin position="101"/>
        <end position="119"/>
    </location>
</feature>
<evidence type="ECO:0000256" key="8">
    <source>
        <dbReference type="ARBA" id="ARBA00022741"/>
    </source>
</evidence>
<keyword evidence="6" id="KW-0808">Transferase</keyword>
<evidence type="ECO:0000256" key="10">
    <source>
        <dbReference type="ARBA" id="ARBA00022840"/>
    </source>
</evidence>
<dbReference type="Pfam" id="PF07694">
    <property type="entry name" value="5TM-5TMR_LYT"/>
    <property type="match status" value="1"/>
</dbReference>
<dbReference type="GO" id="GO:0005886">
    <property type="term" value="C:plasma membrane"/>
    <property type="evidence" value="ECO:0007669"/>
    <property type="project" value="UniProtKB-SubCell"/>
</dbReference>
<dbReference type="GO" id="GO:0005524">
    <property type="term" value="F:ATP binding"/>
    <property type="evidence" value="ECO:0007669"/>
    <property type="project" value="UniProtKB-KW"/>
</dbReference>
<keyword evidence="13 14" id="KW-0472">Membrane</keyword>
<dbReference type="GO" id="GO:0000155">
    <property type="term" value="F:phosphorelay sensor kinase activity"/>
    <property type="evidence" value="ECO:0007669"/>
    <property type="project" value="InterPro"/>
</dbReference>
<gene>
    <name evidence="16" type="ORF">NC799_11955</name>
</gene>
<evidence type="ECO:0000256" key="14">
    <source>
        <dbReference type="SAM" id="Phobius"/>
    </source>
</evidence>
<feature type="transmembrane region" description="Helical" evidence="14">
    <location>
        <begin position="131"/>
        <end position="152"/>
    </location>
</feature>
<keyword evidence="7 14" id="KW-0812">Transmembrane</keyword>
<dbReference type="CDD" id="cd00082">
    <property type="entry name" value="HisKA"/>
    <property type="match status" value="1"/>
</dbReference>
<dbReference type="InterPro" id="IPR005467">
    <property type="entry name" value="His_kinase_dom"/>
</dbReference>
<comment type="subcellular location">
    <subcellularLocation>
        <location evidence="2">Cell membrane</location>
        <topology evidence="2">Multi-pass membrane protein</topology>
    </subcellularLocation>
</comment>
<dbReference type="Pfam" id="PF02518">
    <property type="entry name" value="HATPase_c"/>
    <property type="match status" value="1"/>
</dbReference>